<reference evidence="3" key="1">
    <citation type="submission" date="2013-08" db="EMBL/GenBank/DDBJ databases">
        <authorList>
            <person name="Mendez C."/>
            <person name="Richter M."/>
            <person name="Ferrer M."/>
            <person name="Sanchez J."/>
        </authorList>
    </citation>
    <scope>NUCLEOTIDE SEQUENCE</scope>
</reference>
<name>T1CVK7_9ZZZZ</name>
<dbReference type="Pfam" id="PF13751">
    <property type="entry name" value="DDE_Tnp_1_6"/>
    <property type="match status" value="1"/>
</dbReference>
<protein>
    <submittedName>
        <fullName evidence="3">Transposase IS4 family protein</fullName>
    </submittedName>
</protein>
<dbReference type="NCBIfam" id="NF033551">
    <property type="entry name" value="transpos_IS1182"/>
    <property type="match status" value="1"/>
</dbReference>
<evidence type="ECO:0000313" key="3">
    <source>
        <dbReference type="EMBL" id="EQD74010.1"/>
    </source>
</evidence>
<comment type="caution">
    <text evidence="3">The sequence shown here is derived from an EMBL/GenBank/DDBJ whole genome shotgun (WGS) entry which is preliminary data.</text>
</comment>
<evidence type="ECO:0000259" key="1">
    <source>
        <dbReference type="Pfam" id="PF05598"/>
    </source>
</evidence>
<evidence type="ECO:0000259" key="2">
    <source>
        <dbReference type="Pfam" id="PF13751"/>
    </source>
</evidence>
<sequence>MVGRVEQQRGFSDILLWLEPGLVRKLEKSFYGALRQFGQELLGGDLFAPMYASGIGRPSVPPILLAKALLLEMHDGVSDREAEEHATFDLRWRYALDLDVDDKAFDASTLCRFRARLLVHEQERSAFERFVTAARDAGLLSRRQIMDSTAVHGAGAVQDTYQLIRGAIRRLRKKAGRVAGLASRLDAVLQRDDYGKVGKPDIDWQDPKARQDLLNEIVRDGHAAVAATRELLAAGKEDAAVTEAVDLLARVVEQDIEPVEGADEVRIRQGVAKDRVVSTTDPEMRHGHKTSSGRFDGAKVNATLDEDSQLITDVGVIKGNESDSIAVMPALEREERLEILPRELMGDHAYGVMPLRPQVAEKEIELTAPLAAPSAPAGRFGKDDFTLDLDAPKCTCPNGALAKPMYSRMPDGERILSGFQFLTQDCSTCPLKHRCTPAAARSVGVQPDERERRELRQQQTTQAFRDRYRRRPLIERAMAELAVHGIHQARYIGSRKLTLQAAFTALVVNIKRAANAGSLPKVAAATG</sequence>
<dbReference type="InterPro" id="IPR025668">
    <property type="entry name" value="Tnp_DDE_dom"/>
</dbReference>
<feature type="domain" description="Transposase InsH N-terminal" evidence="1">
    <location>
        <begin position="45"/>
        <end position="116"/>
    </location>
</feature>
<proteinExistence type="predicted"/>
<gene>
    <name evidence="3" type="ORF">B1A_04664</name>
</gene>
<dbReference type="PANTHER" id="PTHR35604:SF2">
    <property type="entry name" value="TRANSPOSASE INSH FOR INSERTION SEQUENCE ELEMENT IS5A-RELATED"/>
    <property type="match status" value="1"/>
</dbReference>
<accession>T1CVK7</accession>
<dbReference type="AlphaFoldDB" id="T1CVK7"/>
<feature type="domain" description="Transposase DDE" evidence="2">
    <location>
        <begin position="395"/>
        <end position="512"/>
    </location>
</feature>
<organism evidence="3">
    <name type="scientific">mine drainage metagenome</name>
    <dbReference type="NCBI Taxonomy" id="410659"/>
    <lineage>
        <taxon>unclassified sequences</taxon>
        <taxon>metagenomes</taxon>
        <taxon>ecological metagenomes</taxon>
    </lineage>
</organism>
<reference evidence="3" key="2">
    <citation type="journal article" date="2014" name="ISME J.">
        <title>Microbial stratification in low pH oxic and suboxic macroscopic growths along an acid mine drainage.</title>
        <authorList>
            <person name="Mendez-Garcia C."/>
            <person name="Mesa V."/>
            <person name="Sprenger R.R."/>
            <person name="Richter M."/>
            <person name="Diez M.S."/>
            <person name="Solano J."/>
            <person name="Bargiela R."/>
            <person name="Golyshina O.V."/>
            <person name="Manteca A."/>
            <person name="Ramos J.L."/>
            <person name="Gallego J.R."/>
            <person name="Llorente I."/>
            <person name="Martins Dos Santos V.A."/>
            <person name="Jensen O.N."/>
            <person name="Pelaez A.I."/>
            <person name="Sanchez J."/>
            <person name="Ferrer M."/>
        </authorList>
    </citation>
    <scope>NUCLEOTIDE SEQUENCE</scope>
</reference>
<dbReference type="Pfam" id="PF05598">
    <property type="entry name" value="DUF772"/>
    <property type="match status" value="1"/>
</dbReference>
<dbReference type="PANTHER" id="PTHR35604">
    <property type="entry name" value="TRANSPOSASE INSH FOR INSERTION SEQUENCE ELEMENT IS5A-RELATED"/>
    <property type="match status" value="1"/>
</dbReference>
<dbReference type="InterPro" id="IPR008490">
    <property type="entry name" value="Transposase_InsH_N"/>
</dbReference>
<dbReference type="InterPro" id="IPR047629">
    <property type="entry name" value="IS1182_transpos"/>
</dbReference>
<dbReference type="EMBL" id="AUZX01003400">
    <property type="protein sequence ID" value="EQD74010.1"/>
    <property type="molecule type" value="Genomic_DNA"/>
</dbReference>